<protein>
    <submittedName>
        <fullName evidence="2">Uncharacterized protein</fullName>
    </submittedName>
</protein>
<dbReference type="Pfam" id="PF24018">
    <property type="entry name" value="DUF7331"/>
    <property type="match status" value="1"/>
</dbReference>
<keyword evidence="3" id="KW-1185">Reference proteome</keyword>
<dbReference type="PATRIC" id="fig|1227493.4.peg.3776"/>
<dbReference type="Proteomes" id="UP000011519">
    <property type="component" value="Unassembled WGS sequence"/>
</dbReference>
<evidence type="ECO:0000256" key="1">
    <source>
        <dbReference type="SAM" id="MobiDB-lite"/>
    </source>
</evidence>
<accession>L9ZLF2</accession>
<gene>
    <name evidence="2" type="ORF">C483_18763</name>
</gene>
<dbReference type="OrthoDB" id="204433at2157"/>
<dbReference type="RefSeq" id="WP_006654875.1">
    <property type="nucleotide sequence ID" value="NZ_AOIM01000042.1"/>
</dbReference>
<organism evidence="2 3">
    <name type="scientific">Natrialba hulunbeirensis JCM 10989</name>
    <dbReference type="NCBI Taxonomy" id="1227493"/>
    <lineage>
        <taxon>Archaea</taxon>
        <taxon>Methanobacteriati</taxon>
        <taxon>Methanobacteriota</taxon>
        <taxon>Stenosarchaea group</taxon>
        <taxon>Halobacteria</taxon>
        <taxon>Halobacteriales</taxon>
        <taxon>Natrialbaceae</taxon>
        <taxon>Natrialba</taxon>
    </lineage>
</organism>
<name>L9ZLF2_9EURY</name>
<dbReference type="InterPro" id="IPR055755">
    <property type="entry name" value="DUF7331"/>
</dbReference>
<evidence type="ECO:0000313" key="3">
    <source>
        <dbReference type="Proteomes" id="UP000011519"/>
    </source>
</evidence>
<sequence length="59" mass="6379">MDVPARNADTDADAESEPEPEQPTAIVSCHETRPGKAVFTEHDNSDGWIATDLTVDLDP</sequence>
<reference evidence="2 3" key="1">
    <citation type="journal article" date="2014" name="PLoS Genet.">
        <title>Phylogenetically driven sequencing of extremely halophilic archaea reveals strategies for static and dynamic osmo-response.</title>
        <authorList>
            <person name="Becker E.A."/>
            <person name="Seitzer P.M."/>
            <person name="Tritt A."/>
            <person name="Larsen D."/>
            <person name="Krusor M."/>
            <person name="Yao A.I."/>
            <person name="Wu D."/>
            <person name="Madern D."/>
            <person name="Eisen J.A."/>
            <person name="Darling A.E."/>
            <person name="Facciotti M.T."/>
        </authorList>
    </citation>
    <scope>NUCLEOTIDE SEQUENCE [LARGE SCALE GENOMIC DNA]</scope>
    <source>
        <strain evidence="2 3">JCM 10989</strain>
    </source>
</reference>
<feature type="region of interest" description="Disordered" evidence="1">
    <location>
        <begin position="1"/>
        <end position="25"/>
    </location>
</feature>
<feature type="compositionally biased region" description="Acidic residues" evidence="1">
    <location>
        <begin position="10"/>
        <end position="20"/>
    </location>
</feature>
<proteinExistence type="predicted"/>
<dbReference type="AlphaFoldDB" id="L9ZLF2"/>
<evidence type="ECO:0000313" key="2">
    <source>
        <dbReference type="EMBL" id="ELY87360.1"/>
    </source>
</evidence>
<comment type="caution">
    <text evidence="2">The sequence shown here is derived from an EMBL/GenBank/DDBJ whole genome shotgun (WGS) entry which is preliminary data.</text>
</comment>
<dbReference type="EMBL" id="AOIM01000042">
    <property type="protein sequence ID" value="ELY87360.1"/>
    <property type="molecule type" value="Genomic_DNA"/>
</dbReference>